<dbReference type="GO" id="GO:0005886">
    <property type="term" value="C:plasma membrane"/>
    <property type="evidence" value="ECO:0007669"/>
    <property type="project" value="UniProtKB-SubCell"/>
</dbReference>
<feature type="compositionally biased region" description="Low complexity" evidence="8">
    <location>
        <begin position="120"/>
        <end position="149"/>
    </location>
</feature>
<evidence type="ECO:0000259" key="10">
    <source>
        <dbReference type="SMART" id="SM00499"/>
    </source>
</evidence>
<comment type="subcellular location">
    <subcellularLocation>
        <location evidence="1">Cell membrane</location>
        <topology evidence="1">Lipid-anchor</topology>
        <topology evidence="1">GPI-anchor</topology>
    </subcellularLocation>
</comment>
<dbReference type="EnsemblPlants" id="OPUNC07G04590.1">
    <property type="protein sequence ID" value="OPUNC07G04590.1"/>
    <property type="gene ID" value="OPUNC07G04590"/>
</dbReference>
<dbReference type="InterPro" id="IPR000528">
    <property type="entry name" value="Plant_nsLTP"/>
</dbReference>
<evidence type="ECO:0000256" key="7">
    <source>
        <dbReference type="ARBA" id="ARBA00023288"/>
    </source>
</evidence>
<comment type="similarity">
    <text evidence="2">Belongs to the plant LTP family.</text>
</comment>
<evidence type="ECO:0000313" key="11">
    <source>
        <dbReference type="EnsemblPlants" id="OPUNC07G04590.1"/>
    </source>
</evidence>
<sequence>MARTDLPALFAVAVVAVLVAAARPGAAQSGCTSEIVSLAPCLDYMQGNASKPTASCCTALSSVVKSRPECLCAVLGGGASSLGVTVNNTRALELPAACGVKTPPPSECSKVGAPIPSPAPAGATAPNAPPAAGTGSKTTPTTTGASSAGESIGKAASIAMVIVSAAFAMLHA</sequence>
<keyword evidence="7" id="KW-0449">Lipoprotein</keyword>
<dbReference type="GO" id="GO:0098552">
    <property type="term" value="C:side of membrane"/>
    <property type="evidence" value="ECO:0007669"/>
    <property type="project" value="UniProtKB-KW"/>
</dbReference>
<dbReference type="STRING" id="4537.A0A0E0LHP8"/>
<proteinExistence type="inferred from homology"/>
<accession>A0A0E0LHP8</accession>
<keyword evidence="3" id="KW-0336">GPI-anchor</keyword>
<dbReference type="InterPro" id="IPR043325">
    <property type="entry name" value="LTSS"/>
</dbReference>
<reference evidence="11" key="2">
    <citation type="submission" date="2018-05" db="EMBL/GenBank/DDBJ databases">
        <title>OpunRS2 (Oryza punctata Reference Sequence Version 2).</title>
        <authorList>
            <person name="Zhang J."/>
            <person name="Kudrna D."/>
            <person name="Lee S."/>
            <person name="Talag J."/>
            <person name="Welchert J."/>
            <person name="Wing R.A."/>
        </authorList>
    </citation>
    <scope>NUCLEOTIDE SEQUENCE [LARGE SCALE GENOMIC DNA]</scope>
</reference>
<feature type="domain" description="Bifunctional inhibitor/plant lipid transfer protein/seed storage helical" evidence="10">
    <location>
        <begin position="31"/>
        <end position="108"/>
    </location>
</feature>
<dbReference type="HOGENOM" id="CLU_089796_3_0_1"/>
<dbReference type="SMART" id="SM00499">
    <property type="entry name" value="AAI"/>
    <property type="match status" value="1"/>
</dbReference>
<organism evidence="11">
    <name type="scientific">Oryza punctata</name>
    <name type="common">Red rice</name>
    <dbReference type="NCBI Taxonomy" id="4537"/>
    <lineage>
        <taxon>Eukaryota</taxon>
        <taxon>Viridiplantae</taxon>
        <taxon>Streptophyta</taxon>
        <taxon>Embryophyta</taxon>
        <taxon>Tracheophyta</taxon>
        <taxon>Spermatophyta</taxon>
        <taxon>Magnoliopsida</taxon>
        <taxon>Liliopsida</taxon>
        <taxon>Poales</taxon>
        <taxon>Poaceae</taxon>
        <taxon>BOP clade</taxon>
        <taxon>Oryzoideae</taxon>
        <taxon>Oryzeae</taxon>
        <taxon>Oryzinae</taxon>
        <taxon>Oryza</taxon>
    </lineage>
</organism>
<feature type="chain" id="PRO_5002366299" description="Bifunctional inhibitor/plant lipid transfer protein/seed storage helical domain-containing protein" evidence="9">
    <location>
        <begin position="28"/>
        <end position="172"/>
    </location>
</feature>
<dbReference type="PRINTS" id="PR00382">
    <property type="entry name" value="LIPIDTRNSFER"/>
</dbReference>
<dbReference type="Gramene" id="OPUNC07G04590.1">
    <property type="protein sequence ID" value="OPUNC07G04590.1"/>
    <property type="gene ID" value="OPUNC07G04590"/>
</dbReference>
<feature type="signal peptide" evidence="9">
    <location>
        <begin position="1"/>
        <end position="27"/>
    </location>
</feature>
<dbReference type="eggNOG" id="ENOG502S0AW">
    <property type="taxonomic scope" value="Eukaryota"/>
</dbReference>
<keyword evidence="3" id="KW-0472">Membrane</keyword>
<dbReference type="OMA" id="KACHVET"/>
<dbReference type="Gene3D" id="1.10.110.10">
    <property type="entry name" value="Plant lipid-transfer and hydrophobic proteins"/>
    <property type="match status" value="1"/>
</dbReference>
<evidence type="ECO:0000256" key="9">
    <source>
        <dbReference type="SAM" id="SignalP"/>
    </source>
</evidence>
<name>A0A0E0LHP8_ORYPU</name>
<dbReference type="FunFam" id="1.10.110.10:FF:000001">
    <property type="entry name" value="Bifunctional inhibitor/lipid-transfer protein/seed storage 2S albumin superfamily protein"/>
    <property type="match status" value="1"/>
</dbReference>
<reference evidence="11" key="1">
    <citation type="submission" date="2015-04" db="UniProtKB">
        <authorList>
            <consortium name="EnsemblPlants"/>
        </authorList>
    </citation>
    <scope>IDENTIFICATION</scope>
</reference>
<keyword evidence="4 9" id="KW-0732">Signal</keyword>
<dbReference type="Proteomes" id="UP000026962">
    <property type="component" value="Chromosome 7"/>
</dbReference>
<evidence type="ECO:0000256" key="2">
    <source>
        <dbReference type="ARBA" id="ARBA00009748"/>
    </source>
</evidence>
<keyword evidence="5" id="KW-1015">Disulfide bond</keyword>
<dbReference type="SUPFAM" id="SSF47699">
    <property type="entry name" value="Bifunctional inhibitor/lipid-transfer protein/seed storage 2S albumin"/>
    <property type="match status" value="1"/>
</dbReference>
<keyword evidence="12" id="KW-1185">Reference proteome</keyword>
<evidence type="ECO:0000256" key="1">
    <source>
        <dbReference type="ARBA" id="ARBA00004609"/>
    </source>
</evidence>
<evidence type="ECO:0000313" key="12">
    <source>
        <dbReference type="Proteomes" id="UP000026962"/>
    </source>
</evidence>
<dbReference type="GO" id="GO:0008289">
    <property type="term" value="F:lipid binding"/>
    <property type="evidence" value="ECO:0007669"/>
    <property type="project" value="InterPro"/>
</dbReference>
<evidence type="ECO:0000256" key="4">
    <source>
        <dbReference type="ARBA" id="ARBA00022729"/>
    </source>
</evidence>
<keyword evidence="6" id="KW-0325">Glycoprotein</keyword>
<dbReference type="Pfam" id="PF14368">
    <property type="entry name" value="LTP_2"/>
    <property type="match status" value="1"/>
</dbReference>
<feature type="region of interest" description="Disordered" evidence="8">
    <location>
        <begin position="109"/>
        <end position="149"/>
    </location>
</feature>
<dbReference type="InterPro" id="IPR036312">
    <property type="entry name" value="Bifun_inhib/LTP/seed_sf"/>
</dbReference>
<protein>
    <recommendedName>
        <fullName evidence="10">Bifunctional inhibitor/plant lipid transfer protein/seed storage helical domain-containing protein</fullName>
    </recommendedName>
</protein>
<evidence type="ECO:0000256" key="6">
    <source>
        <dbReference type="ARBA" id="ARBA00023180"/>
    </source>
</evidence>
<dbReference type="InterPro" id="IPR016140">
    <property type="entry name" value="Bifunc_inhib/LTP/seed_store"/>
</dbReference>
<dbReference type="AlphaFoldDB" id="A0A0E0LHP8"/>
<evidence type="ECO:0000256" key="8">
    <source>
        <dbReference type="SAM" id="MobiDB-lite"/>
    </source>
</evidence>
<dbReference type="CDD" id="cd00010">
    <property type="entry name" value="AAI_LTSS"/>
    <property type="match status" value="1"/>
</dbReference>
<dbReference type="PANTHER" id="PTHR33044">
    <property type="entry name" value="BIFUNCTIONAL INHIBITOR/LIPID-TRANSFER PROTEIN/SEED STORAGE 2S ALBUMIN SUPERFAMILY PROTEIN-RELATED"/>
    <property type="match status" value="1"/>
</dbReference>
<dbReference type="GO" id="GO:0006869">
    <property type="term" value="P:lipid transport"/>
    <property type="evidence" value="ECO:0007669"/>
    <property type="project" value="InterPro"/>
</dbReference>
<evidence type="ECO:0000256" key="5">
    <source>
        <dbReference type="ARBA" id="ARBA00023157"/>
    </source>
</evidence>
<evidence type="ECO:0000256" key="3">
    <source>
        <dbReference type="ARBA" id="ARBA00022622"/>
    </source>
</evidence>